<feature type="transmembrane region" description="Helical" evidence="1">
    <location>
        <begin position="102"/>
        <end position="125"/>
    </location>
</feature>
<accession>A0ABX2B240</accession>
<dbReference type="RefSeq" id="WP_172344253.1">
    <property type="nucleotide sequence ID" value="NZ_CASTNK010000027.1"/>
</dbReference>
<feature type="transmembrane region" description="Helical" evidence="1">
    <location>
        <begin position="72"/>
        <end position="96"/>
    </location>
</feature>
<protein>
    <recommendedName>
        <fullName evidence="4">ATP synthase subunit I</fullName>
    </recommendedName>
</protein>
<keyword evidence="1" id="KW-0812">Transmembrane</keyword>
<keyword evidence="1" id="KW-0472">Membrane</keyword>
<keyword evidence="3" id="KW-1185">Reference proteome</keyword>
<comment type="caution">
    <text evidence="2">The sequence shown here is derived from an EMBL/GenBank/DDBJ whole genome shotgun (WGS) entry which is preliminary data.</text>
</comment>
<evidence type="ECO:0008006" key="4">
    <source>
        <dbReference type="Google" id="ProtNLM"/>
    </source>
</evidence>
<dbReference type="EMBL" id="JABKKJ010000004">
    <property type="protein sequence ID" value="NPE24760.1"/>
    <property type="molecule type" value="Genomic_DNA"/>
</dbReference>
<feature type="transmembrane region" description="Helical" evidence="1">
    <location>
        <begin position="39"/>
        <end position="60"/>
    </location>
</feature>
<feature type="transmembrane region" description="Helical" evidence="1">
    <location>
        <begin position="12"/>
        <end position="33"/>
    </location>
</feature>
<proteinExistence type="predicted"/>
<dbReference type="Proteomes" id="UP000820977">
    <property type="component" value="Unassembled WGS sequence"/>
</dbReference>
<evidence type="ECO:0000313" key="3">
    <source>
        <dbReference type="Proteomes" id="UP000820977"/>
    </source>
</evidence>
<gene>
    <name evidence="2" type="ORF">HPS54_04375</name>
</gene>
<evidence type="ECO:0000256" key="1">
    <source>
        <dbReference type="SAM" id="Phobius"/>
    </source>
</evidence>
<sequence>MTGAGKYSRRYIIQTVGLIIALSVTAWAVGLVLGTDGMMIPIIVSAVFSFVIECADALVWRRVAERSLDSLPTFYTAVSGFRMLLALAVMLVYWLVAGQESIRMFFFVFAAYYIMLLAHHSIFFAGVSGSIDKLNDVK</sequence>
<keyword evidence="1" id="KW-1133">Transmembrane helix</keyword>
<reference evidence="2 3" key="1">
    <citation type="submission" date="2020-05" db="EMBL/GenBank/DDBJ databases">
        <title>Distinct polysaccharide utilization as determinants for interspecies competition between intestinal Prevotella spp.</title>
        <authorList>
            <person name="Galvez E.J.C."/>
            <person name="Iljazovic A."/>
            <person name="Strowig T."/>
        </authorList>
    </citation>
    <scope>NUCLEOTIDE SEQUENCE [LARGE SCALE GENOMIC DNA]</scope>
    <source>
        <strain evidence="2 3">PCHR</strain>
    </source>
</reference>
<organism evidence="2 3">
    <name type="scientific">Xylanibacter caecicola</name>
    <dbReference type="NCBI Taxonomy" id="2736294"/>
    <lineage>
        <taxon>Bacteria</taxon>
        <taxon>Pseudomonadati</taxon>
        <taxon>Bacteroidota</taxon>
        <taxon>Bacteroidia</taxon>
        <taxon>Bacteroidales</taxon>
        <taxon>Prevotellaceae</taxon>
        <taxon>Xylanibacter</taxon>
    </lineage>
</organism>
<evidence type="ECO:0000313" key="2">
    <source>
        <dbReference type="EMBL" id="NPE24760.1"/>
    </source>
</evidence>
<name>A0ABX2B240_9BACT</name>